<organism evidence="7 8">
    <name type="scientific">Acetobacter thailandicus</name>
    <dbReference type="NCBI Taxonomy" id="1502842"/>
    <lineage>
        <taxon>Bacteria</taxon>
        <taxon>Pseudomonadati</taxon>
        <taxon>Pseudomonadota</taxon>
        <taxon>Alphaproteobacteria</taxon>
        <taxon>Acetobacterales</taxon>
        <taxon>Acetobacteraceae</taxon>
        <taxon>Acetobacter</taxon>
    </lineage>
</organism>
<accession>A0ABT3QC43</accession>
<dbReference type="Proteomes" id="UP001301152">
    <property type="component" value="Unassembled WGS sequence"/>
</dbReference>
<comment type="subcellular location">
    <subcellularLocation>
        <location evidence="1">Cell membrane</location>
        <topology evidence="1">Multi-pass membrane protein</topology>
    </subcellularLocation>
</comment>
<keyword evidence="8" id="KW-1185">Reference proteome</keyword>
<evidence type="ECO:0000313" key="7">
    <source>
        <dbReference type="EMBL" id="MCX2562858.1"/>
    </source>
</evidence>
<name>A0ABT3QC43_9PROT</name>
<dbReference type="PANTHER" id="PTHR30086">
    <property type="entry name" value="ARGININE EXPORTER PROTEIN ARGO"/>
    <property type="match status" value="1"/>
</dbReference>
<dbReference type="Pfam" id="PF01810">
    <property type="entry name" value="LysE"/>
    <property type="match status" value="1"/>
</dbReference>
<feature type="transmembrane region" description="Helical" evidence="6">
    <location>
        <begin position="75"/>
        <end position="96"/>
    </location>
</feature>
<evidence type="ECO:0000313" key="8">
    <source>
        <dbReference type="Proteomes" id="UP001301152"/>
    </source>
</evidence>
<protein>
    <submittedName>
        <fullName evidence="7">LysE family transporter</fullName>
    </submittedName>
</protein>
<keyword evidence="4 6" id="KW-1133">Transmembrane helix</keyword>
<keyword evidence="5 6" id="KW-0472">Membrane</keyword>
<evidence type="ECO:0000256" key="6">
    <source>
        <dbReference type="SAM" id="Phobius"/>
    </source>
</evidence>
<feature type="transmembrane region" description="Helical" evidence="6">
    <location>
        <begin position="152"/>
        <end position="170"/>
    </location>
</feature>
<dbReference type="RefSeq" id="WP_194299686.1">
    <property type="nucleotide sequence ID" value="NZ_JAPIUZ010000001.1"/>
</dbReference>
<keyword evidence="2" id="KW-1003">Cell membrane</keyword>
<keyword evidence="3 6" id="KW-0812">Transmembrane</keyword>
<dbReference type="EMBL" id="JAPIUZ010000001">
    <property type="protein sequence ID" value="MCX2562858.1"/>
    <property type="molecule type" value="Genomic_DNA"/>
</dbReference>
<evidence type="ECO:0000256" key="4">
    <source>
        <dbReference type="ARBA" id="ARBA00022989"/>
    </source>
</evidence>
<evidence type="ECO:0000256" key="5">
    <source>
        <dbReference type="ARBA" id="ARBA00023136"/>
    </source>
</evidence>
<feature type="transmembrane region" description="Helical" evidence="6">
    <location>
        <begin position="48"/>
        <end position="69"/>
    </location>
</feature>
<comment type="caution">
    <text evidence="7">The sequence shown here is derived from an EMBL/GenBank/DDBJ whole genome shotgun (WGS) entry which is preliminary data.</text>
</comment>
<evidence type="ECO:0000256" key="2">
    <source>
        <dbReference type="ARBA" id="ARBA00022475"/>
    </source>
</evidence>
<reference evidence="7 8" key="1">
    <citation type="submission" date="2022-11" db="EMBL/GenBank/DDBJ databases">
        <title>Genome sequencing of Acetobacter type strain.</title>
        <authorList>
            <person name="Heo J."/>
            <person name="Lee D."/>
            <person name="Han B.-H."/>
            <person name="Hong S.-B."/>
            <person name="Kwon S.-W."/>
        </authorList>
    </citation>
    <scope>NUCLEOTIDE SEQUENCE [LARGE SCALE GENOMIC DNA]</scope>
    <source>
        <strain evidence="7 8">KACC 21253</strain>
    </source>
</reference>
<proteinExistence type="predicted"/>
<evidence type="ECO:0000256" key="1">
    <source>
        <dbReference type="ARBA" id="ARBA00004651"/>
    </source>
</evidence>
<gene>
    <name evidence="7" type="ORF">OQ497_02580</name>
</gene>
<dbReference type="PANTHER" id="PTHR30086:SF19">
    <property type="entry name" value="THREONINE EFFLUX PROTEIN"/>
    <property type="match status" value="1"/>
</dbReference>
<evidence type="ECO:0000256" key="3">
    <source>
        <dbReference type="ARBA" id="ARBA00022692"/>
    </source>
</evidence>
<feature type="transmembrane region" description="Helical" evidence="6">
    <location>
        <begin position="15"/>
        <end position="36"/>
    </location>
</feature>
<sequence length="213" mass="22930">MNLISELSVVATVSAFWLVAMIVPGLDFLLVTRLAVMRGKAAALRATFGVAVGVGIWGLAGFFGVRTLFIAAPWLYMLLKIVGGLYLFLTGFRLFMSSWQKKTAQSGHTELVSGTTRAFRAGLLTNLANPKAPVFVSGLFAAALPQHASVQLGLTCVAAMFVIAMAWFALVATLLSLESVSRIFMSFQKWIDRCAGLAFMALGLRFVTERSPG</sequence>
<dbReference type="InterPro" id="IPR001123">
    <property type="entry name" value="LeuE-type"/>
</dbReference>